<dbReference type="Pfam" id="PF01370">
    <property type="entry name" value="Epimerase"/>
    <property type="match status" value="1"/>
</dbReference>
<dbReference type="eggNOG" id="arCOG01369">
    <property type="taxonomic scope" value="Archaea"/>
</dbReference>
<dbReference type="InterPro" id="IPR050177">
    <property type="entry name" value="Lipid_A_modif_metabolic_enz"/>
</dbReference>
<evidence type="ECO:0000313" key="2">
    <source>
        <dbReference type="EMBL" id="AEG17962.1"/>
    </source>
</evidence>
<dbReference type="GeneID" id="10668439"/>
<accession>F6D2M8</accession>
<organism evidence="2 3">
    <name type="scientific">Methanobacterium paludis (strain DSM 25820 / JCM 18151 / SWAN1)</name>
    <dbReference type="NCBI Taxonomy" id="868131"/>
    <lineage>
        <taxon>Archaea</taxon>
        <taxon>Methanobacteriati</taxon>
        <taxon>Methanobacteriota</taxon>
        <taxon>Methanomada group</taxon>
        <taxon>Methanobacteria</taxon>
        <taxon>Methanobacteriales</taxon>
        <taxon>Methanobacteriaceae</taxon>
        <taxon>Methanobacterium</taxon>
    </lineage>
</organism>
<dbReference type="InterPro" id="IPR001509">
    <property type="entry name" value="Epimerase_deHydtase"/>
</dbReference>
<dbReference type="EMBL" id="CP002772">
    <property type="protein sequence ID" value="AEG17962.1"/>
    <property type="molecule type" value="Genomic_DNA"/>
</dbReference>
<feature type="domain" description="NAD-dependent epimerase/dehydratase" evidence="1">
    <location>
        <begin position="6"/>
        <end position="239"/>
    </location>
</feature>
<dbReference type="PANTHER" id="PTHR43245:SF13">
    <property type="entry name" value="UDP-D-APIOSE_UDP-D-XYLOSE SYNTHASE 2"/>
    <property type="match status" value="1"/>
</dbReference>
<proteinExistence type="predicted"/>
<keyword evidence="2" id="KW-0413">Isomerase</keyword>
<dbReference type="KEGG" id="mew:MSWAN_0937"/>
<dbReference type="CDD" id="cd05256">
    <property type="entry name" value="UDP_AE_SDR_e"/>
    <property type="match status" value="1"/>
</dbReference>
<dbReference type="Gene3D" id="3.40.50.720">
    <property type="entry name" value="NAD(P)-binding Rossmann-like Domain"/>
    <property type="match status" value="1"/>
</dbReference>
<dbReference type="Gene3D" id="3.90.25.10">
    <property type="entry name" value="UDP-galactose 4-epimerase, domain 1"/>
    <property type="match status" value="1"/>
</dbReference>
<reference evidence="2 3" key="1">
    <citation type="journal article" date="2014" name="Int. J. Syst. Evol. Microbiol.">
        <title>Methanobacterium paludis sp. nov. and a novel strain of Methanobacterium lacus isolated from northern peatlands.</title>
        <authorList>
            <person name="Cadillo-Quiroz H."/>
            <person name="Brauer S.L."/>
            <person name="Goodson N."/>
            <person name="Yavitt J.B."/>
            <person name="Zinder S.H."/>
        </authorList>
    </citation>
    <scope>NUCLEOTIDE SEQUENCE [LARGE SCALE GENOMIC DNA]</scope>
    <source>
        <strain evidence="3">DSM 25820 / JCM 18151 / SWAN1</strain>
    </source>
</reference>
<dbReference type="HOGENOM" id="CLU_007383_1_7_2"/>
<dbReference type="AlphaFoldDB" id="F6D2M8"/>
<name>F6D2M8_METPW</name>
<dbReference type="InterPro" id="IPR036291">
    <property type="entry name" value="NAD(P)-bd_dom_sf"/>
</dbReference>
<keyword evidence="3" id="KW-1185">Reference proteome</keyword>
<dbReference type="STRING" id="868131.MSWAN_0937"/>
<dbReference type="RefSeq" id="WP_013825464.1">
    <property type="nucleotide sequence ID" value="NC_015574.1"/>
</dbReference>
<protein>
    <submittedName>
        <fullName evidence="2">UDP-glucose 4-epimerase</fullName>
        <ecNumber evidence="2">5.1.3.2</ecNumber>
    </submittedName>
</protein>
<dbReference type="Proteomes" id="UP000009231">
    <property type="component" value="Chromosome"/>
</dbReference>
<dbReference type="GO" id="GO:0003978">
    <property type="term" value="F:UDP-glucose 4-epimerase activity"/>
    <property type="evidence" value="ECO:0007669"/>
    <property type="project" value="UniProtKB-EC"/>
</dbReference>
<gene>
    <name evidence="2" type="ordered locus">MSWAN_0937</name>
</gene>
<dbReference type="PANTHER" id="PTHR43245">
    <property type="entry name" value="BIFUNCTIONAL POLYMYXIN RESISTANCE PROTEIN ARNA"/>
    <property type="match status" value="1"/>
</dbReference>
<dbReference type="SUPFAM" id="SSF51735">
    <property type="entry name" value="NAD(P)-binding Rossmann-fold domains"/>
    <property type="match status" value="1"/>
</dbReference>
<sequence>MKDKKVVVTGGLGFIGSHITEGLIENNEVTIIDDMSAGKLDNIKHLETENIDFIKGDITELNLKSIFDDKDYIFHEAAMASVPKSVEDPVKCNRINITGTLKVLVAAKDTDVKKVVLASSSAVYGDSQNMPLKEDEPLKPMSPYAVTKATGELYCNTFTDLYGLQTAALRYFNVFGQRQDPNSQYAAAIPNFIDKILKGERPVIYSDGEQSRDFIYIKNVVDANIKVCESNKTGIFNIGHGKKTTINELVKVINEVMETEVEPVYEDPRTGDIKHSLADVSKAKSFGFEPEDKFKDELRETVRWFAGGVKAK</sequence>
<evidence type="ECO:0000259" key="1">
    <source>
        <dbReference type="Pfam" id="PF01370"/>
    </source>
</evidence>
<dbReference type="EC" id="5.1.3.2" evidence="2"/>
<dbReference type="OrthoDB" id="4907at2157"/>
<evidence type="ECO:0000313" key="3">
    <source>
        <dbReference type="Proteomes" id="UP000009231"/>
    </source>
</evidence>